<organism evidence="2 3">
    <name type="scientific">Fluviicola chungangensis</name>
    <dbReference type="NCBI Taxonomy" id="2597671"/>
    <lineage>
        <taxon>Bacteria</taxon>
        <taxon>Pseudomonadati</taxon>
        <taxon>Bacteroidota</taxon>
        <taxon>Flavobacteriia</taxon>
        <taxon>Flavobacteriales</taxon>
        <taxon>Crocinitomicaceae</taxon>
        <taxon>Fluviicola</taxon>
    </lineage>
</organism>
<dbReference type="InterPro" id="IPR000595">
    <property type="entry name" value="cNMP-bd_dom"/>
</dbReference>
<evidence type="ECO:0000259" key="1">
    <source>
        <dbReference type="PROSITE" id="PS50042"/>
    </source>
</evidence>
<sequence length="191" mass="21880">MNELEQNIAALFEVKSDDLKTISSYFRPISLNKGAYFFKENGYSNQLGFVKSGLLREWVDLPDKEVTKWVATPGYFIVDLNSFLFDKPAVSSLQALTDCELMVISKEDYRNMGKSIPTWNTVEKLFMAKCFATMSDRILAFISMTAEERYTQLWAANKELFNQVPLQYLASMLGMTPETFSRLRKKLASIS</sequence>
<dbReference type="Proteomes" id="UP000316008">
    <property type="component" value="Unassembled WGS sequence"/>
</dbReference>
<proteinExistence type="predicted"/>
<evidence type="ECO:0000313" key="3">
    <source>
        <dbReference type="Proteomes" id="UP000316008"/>
    </source>
</evidence>
<name>A0A556N7Z2_9FLAO</name>
<protein>
    <submittedName>
        <fullName evidence="2">Crp/Fnr family transcriptional regulator</fullName>
    </submittedName>
</protein>
<dbReference type="InterPro" id="IPR036388">
    <property type="entry name" value="WH-like_DNA-bd_sf"/>
</dbReference>
<dbReference type="PROSITE" id="PS50042">
    <property type="entry name" value="CNMP_BINDING_3"/>
    <property type="match status" value="1"/>
</dbReference>
<dbReference type="CDD" id="cd00038">
    <property type="entry name" value="CAP_ED"/>
    <property type="match status" value="1"/>
</dbReference>
<comment type="caution">
    <text evidence="2">The sequence shown here is derived from an EMBL/GenBank/DDBJ whole genome shotgun (WGS) entry which is preliminary data.</text>
</comment>
<dbReference type="OrthoDB" id="758145at2"/>
<gene>
    <name evidence="2" type="ORF">FO442_03670</name>
</gene>
<accession>A0A556N7Z2</accession>
<dbReference type="InterPro" id="IPR014710">
    <property type="entry name" value="RmlC-like_jellyroll"/>
</dbReference>
<evidence type="ECO:0000313" key="2">
    <source>
        <dbReference type="EMBL" id="TSJ48250.1"/>
    </source>
</evidence>
<dbReference type="RefSeq" id="WP_144331785.1">
    <property type="nucleotide sequence ID" value="NZ_VLPL01000001.1"/>
</dbReference>
<dbReference type="Gene3D" id="2.60.120.10">
    <property type="entry name" value="Jelly Rolls"/>
    <property type="match status" value="1"/>
</dbReference>
<dbReference type="InterPro" id="IPR018490">
    <property type="entry name" value="cNMP-bd_dom_sf"/>
</dbReference>
<keyword evidence="3" id="KW-1185">Reference proteome</keyword>
<reference evidence="2 3" key="1">
    <citation type="submission" date="2019-07" db="EMBL/GenBank/DDBJ databases">
        <authorList>
            <person name="Huq M.A."/>
        </authorList>
    </citation>
    <scope>NUCLEOTIDE SEQUENCE [LARGE SCALE GENOMIC DNA]</scope>
    <source>
        <strain evidence="2 3">MAH-3</strain>
    </source>
</reference>
<dbReference type="EMBL" id="VLPL01000001">
    <property type="protein sequence ID" value="TSJ48250.1"/>
    <property type="molecule type" value="Genomic_DNA"/>
</dbReference>
<dbReference type="SUPFAM" id="SSF51206">
    <property type="entry name" value="cAMP-binding domain-like"/>
    <property type="match status" value="1"/>
</dbReference>
<feature type="domain" description="Cyclic nucleotide-binding" evidence="1">
    <location>
        <begin position="10"/>
        <end position="112"/>
    </location>
</feature>
<dbReference type="Gene3D" id="1.10.10.10">
    <property type="entry name" value="Winged helix-like DNA-binding domain superfamily/Winged helix DNA-binding domain"/>
    <property type="match status" value="1"/>
</dbReference>
<dbReference type="AlphaFoldDB" id="A0A556N7Z2"/>
<dbReference type="Pfam" id="PF00027">
    <property type="entry name" value="cNMP_binding"/>
    <property type="match status" value="1"/>
</dbReference>